<dbReference type="Proteomes" id="UP000245934">
    <property type="component" value="Unassembled WGS sequence"/>
</dbReference>
<dbReference type="EMBL" id="QGMZ01000001">
    <property type="protein sequence ID" value="PWR76278.1"/>
    <property type="molecule type" value="Genomic_DNA"/>
</dbReference>
<dbReference type="InterPro" id="IPR002716">
    <property type="entry name" value="PIN_dom"/>
</dbReference>
<dbReference type="Pfam" id="PF01850">
    <property type="entry name" value="PIN"/>
    <property type="match status" value="1"/>
</dbReference>
<proteinExistence type="predicted"/>
<reference evidence="2 3" key="1">
    <citation type="submission" date="2018-05" db="EMBL/GenBank/DDBJ databases">
        <title>Draft genome of Methanospirillum stamsii Pt1.</title>
        <authorList>
            <person name="Dueholm M.S."/>
            <person name="Nielsen P.H."/>
            <person name="Bakmann L.F."/>
            <person name="Otzen D.E."/>
        </authorList>
    </citation>
    <scope>NUCLEOTIDE SEQUENCE [LARGE SCALE GENOMIC DNA]</scope>
    <source>
        <strain evidence="2 3">Pt1</strain>
    </source>
</reference>
<dbReference type="Gene3D" id="3.40.50.1010">
    <property type="entry name" value="5'-nuclease"/>
    <property type="match status" value="1"/>
</dbReference>
<evidence type="ECO:0000259" key="1">
    <source>
        <dbReference type="Pfam" id="PF01850"/>
    </source>
</evidence>
<evidence type="ECO:0000313" key="3">
    <source>
        <dbReference type="Proteomes" id="UP000245934"/>
    </source>
</evidence>
<dbReference type="RefSeq" id="WP_109939097.1">
    <property type="nucleotide sequence ID" value="NZ_CP176366.1"/>
</dbReference>
<accession>A0A2V2NIV0</accession>
<keyword evidence="3" id="KW-1185">Reference proteome</keyword>
<organism evidence="2 3">
    <name type="scientific">Methanospirillum stamsii</name>
    <dbReference type="NCBI Taxonomy" id="1277351"/>
    <lineage>
        <taxon>Archaea</taxon>
        <taxon>Methanobacteriati</taxon>
        <taxon>Methanobacteriota</taxon>
        <taxon>Stenosarchaea group</taxon>
        <taxon>Methanomicrobia</taxon>
        <taxon>Methanomicrobiales</taxon>
        <taxon>Methanospirillaceae</taxon>
        <taxon>Methanospirillum</taxon>
    </lineage>
</organism>
<name>A0A2V2NIV0_9EURY</name>
<evidence type="ECO:0000313" key="2">
    <source>
        <dbReference type="EMBL" id="PWR76278.1"/>
    </source>
</evidence>
<dbReference type="AlphaFoldDB" id="A0A2V2NIV0"/>
<dbReference type="InterPro" id="IPR029060">
    <property type="entry name" value="PIN-like_dom_sf"/>
</dbReference>
<dbReference type="SUPFAM" id="SSF88723">
    <property type="entry name" value="PIN domain-like"/>
    <property type="match status" value="1"/>
</dbReference>
<feature type="domain" description="PIN" evidence="1">
    <location>
        <begin position="1"/>
        <end position="148"/>
    </location>
</feature>
<dbReference type="GeneID" id="97610385"/>
<sequence length="154" mass="17372">MVDTNIFVYLTAPHPRLGPVCRDLVYRVETGDIQGYIPHPVVYEILHRLMIEEIIRSGEAPEGISAVRYLKNKPEAIQHMTLAWDVFSVLRSIGFELIPDSPTTPDRTFHLSRTCQLLAKDAAIAAIAQETGICNIATNDLDFTRVPFLTVWRP</sequence>
<comment type="caution">
    <text evidence="2">The sequence shown here is derived from an EMBL/GenBank/DDBJ whole genome shotgun (WGS) entry which is preliminary data.</text>
</comment>
<protein>
    <recommendedName>
        <fullName evidence="1">PIN domain-containing protein</fullName>
    </recommendedName>
</protein>
<gene>
    <name evidence="2" type="ORF">DLD82_00265</name>
</gene>